<dbReference type="EMBL" id="PEWV01000065">
    <property type="protein sequence ID" value="PIU41231.1"/>
    <property type="molecule type" value="Genomic_DNA"/>
</dbReference>
<dbReference type="InterPro" id="IPR051479">
    <property type="entry name" value="PorB-like"/>
</dbReference>
<dbReference type="CDD" id="cd03376">
    <property type="entry name" value="TPP_PFOR_porB_like"/>
    <property type="match status" value="1"/>
</dbReference>
<evidence type="ECO:0000313" key="3">
    <source>
        <dbReference type="EMBL" id="PIU41231.1"/>
    </source>
</evidence>
<dbReference type="GO" id="GO:0030976">
    <property type="term" value="F:thiamine pyrophosphate binding"/>
    <property type="evidence" value="ECO:0007669"/>
    <property type="project" value="InterPro"/>
</dbReference>
<dbReference type="PANTHER" id="PTHR42897:SF2">
    <property type="entry name" value="PYRUVATE SYNTHASE SUBUNIT PORB"/>
    <property type="match status" value="1"/>
</dbReference>
<dbReference type="Pfam" id="PF02775">
    <property type="entry name" value="TPP_enzyme_C"/>
    <property type="match status" value="1"/>
</dbReference>
<dbReference type="PANTHER" id="PTHR42897">
    <property type="entry name" value="PYRUVATE SYNTHASE SUBUNIT PORB"/>
    <property type="match status" value="1"/>
</dbReference>
<proteinExistence type="predicted"/>
<keyword evidence="1" id="KW-0560">Oxidoreductase</keyword>
<evidence type="ECO:0000256" key="1">
    <source>
        <dbReference type="ARBA" id="ARBA00023002"/>
    </source>
</evidence>
<keyword evidence="3" id="KW-0670">Pyruvate</keyword>
<dbReference type="GO" id="GO:0044281">
    <property type="term" value="P:small molecule metabolic process"/>
    <property type="evidence" value="ECO:0007669"/>
    <property type="project" value="UniProtKB-ARBA"/>
</dbReference>
<evidence type="ECO:0000259" key="2">
    <source>
        <dbReference type="Pfam" id="PF02775"/>
    </source>
</evidence>
<dbReference type="GO" id="GO:0016491">
    <property type="term" value="F:oxidoreductase activity"/>
    <property type="evidence" value="ECO:0007669"/>
    <property type="project" value="UniProtKB-KW"/>
</dbReference>
<dbReference type="InterPro" id="IPR011766">
    <property type="entry name" value="TPP_enzyme_TPP-bd"/>
</dbReference>
<sequence>MTEKLITEKKLFACGHTACAGCGQSLGARLVLEAAGPNTIVTNATGCLEVFSTRYPESSWGVPWLHSLFENSAAIASGVESALKHLGKIDTIRVISQGGDGGTADIGLQALSGMMERGHDILYVCYDNEAYMNTGIQRSGLTPFDTNTTTSPAGKISSGNPLPKKNMVEICAAHRIPYAASSSVGFPLDVQSKVKKALSIRGPKYLHLHVPCPLGWRHPSNLTINIAKLAVETALFPMVEYEYGKLVSSRKLVTIKPVEEYLKPQGRFAHLFKDEKGKQEIAKIQQIANQNIEYYNLKATK</sequence>
<dbReference type="Proteomes" id="UP000230052">
    <property type="component" value="Unassembled WGS sequence"/>
</dbReference>
<organism evidence="3 4">
    <name type="scientific">Candidatus Aquitaenariimonas noxiae</name>
    <dbReference type="NCBI Taxonomy" id="1974741"/>
    <lineage>
        <taxon>Bacteria</taxon>
        <taxon>Pseudomonadati</taxon>
        <taxon>Candidatus Omnitrophota</taxon>
        <taxon>Candidatus Aquitaenariimonas</taxon>
    </lineage>
</organism>
<reference evidence="3 4" key="1">
    <citation type="submission" date="2017-09" db="EMBL/GenBank/DDBJ databases">
        <title>Depth-based differentiation of microbial function through sediment-hosted aquifers and enrichment of novel symbionts in the deep terrestrial subsurface.</title>
        <authorList>
            <person name="Probst A.J."/>
            <person name="Ladd B."/>
            <person name="Jarett J.K."/>
            <person name="Geller-Mcgrath D.E."/>
            <person name="Sieber C.M."/>
            <person name="Emerson J.B."/>
            <person name="Anantharaman K."/>
            <person name="Thomas B.C."/>
            <person name="Malmstrom R."/>
            <person name="Stieglmeier M."/>
            <person name="Klingl A."/>
            <person name="Woyke T."/>
            <person name="Ryan C.M."/>
            <person name="Banfield J.F."/>
        </authorList>
    </citation>
    <scope>NUCLEOTIDE SEQUENCE [LARGE SCALE GENOMIC DNA]</scope>
    <source>
        <strain evidence="3">CG07_land_8_20_14_0_80_42_15</strain>
    </source>
</reference>
<feature type="domain" description="Thiamine pyrophosphate enzyme TPP-binding" evidence="2">
    <location>
        <begin position="45"/>
        <end position="207"/>
    </location>
</feature>
<dbReference type="Gene3D" id="3.40.50.970">
    <property type="match status" value="2"/>
</dbReference>
<dbReference type="AlphaFoldDB" id="A0A2J0KRL6"/>
<name>A0A2J0KRL6_9BACT</name>
<evidence type="ECO:0000313" key="4">
    <source>
        <dbReference type="Proteomes" id="UP000230052"/>
    </source>
</evidence>
<gene>
    <name evidence="3" type="ORF">COS99_06405</name>
</gene>
<protein>
    <submittedName>
        <fullName evidence="3">Pyruvate ferredoxin oxidoreductase</fullName>
    </submittedName>
</protein>
<dbReference type="SUPFAM" id="SSF52518">
    <property type="entry name" value="Thiamin diphosphate-binding fold (THDP-binding)"/>
    <property type="match status" value="1"/>
</dbReference>
<accession>A0A2J0KRL6</accession>
<comment type="caution">
    <text evidence="3">The sequence shown here is derived from an EMBL/GenBank/DDBJ whole genome shotgun (WGS) entry which is preliminary data.</text>
</comment>
<dbReference type="InterPro" id="IPR029061">
    <property type="entry name" value="THDP-binding"/>
</dbReference>